<proteinExistence type="predicted"/>
<evidence type="ECO:0000256" key="1">
    <source>
        <dbReference type="SAM" id="Phobius"/>
    </source>
</evidence>
<sequence>MGRLLERSISPSSRARKYIGLRPRQSLAFRVCVTLFIVGLFYQQHLFHACRDSLAAKYAATDFNESDQDFRIPSSQELELQETLLANRDQWRTLGAGYEGKTFIFNNSVIKTFTPGRSPFRNCAPGLRSEKWPTEIPASLIFGGTNAHPNATSSFLPVQAYFKAASTDPSIPEWHLVTPLLPSGNILNLAKRLKTTNINNQAENEKIATYRTIDSTYRPTLHSLLASLSTLHAAGYCHDDVKPSNIFVSPAAPTSWVVGDLGNLRHVEHGYHATHLWRANGQMADCRMNDLFRGVVTYLRFVRASAADGGAAFDEAFWGRREEGVGGLYWGAVGMRERGKVGVKSLVSLSERMVGSAGEQEGEGLESGMMSPRRRMLKGRVERALDLNNGDGRAKWAGMTAVFGVKVEKCGV</sequence>
<dbReference type="InterPro" id="IPR011009">
    <property type="entry name" value="Kinase-like_dom_sf"/>
</dbReference>
<dbReference type="PROSITE" id="PS00108">
    <property type="entry name" value="PROTEIN_KINASE_ST"/>
    <property type="match status" value="1"/>
</dbReference>
<accession>A0A6A5XIS5</accession>
<dbReference type="Proteomes" id="UP000799778">
    <property type="component" value="Unassembled WGS sequence"/>
</dbReference>
<keyword evidence="3" id="KW-1185">Reference proteome</keyword>
<evidence type="ECO:0008006" key="4">
    <source>
        <dbReference type="Google" id="ProtNLM"/>
    </source>
</evidence>
<organism evidence="2 3">
    <name type="scientific">Aaosphaeria arxii CBS 175.79</name>
    <dbReference type="NCBI Taxonomy" id="1450172"/>
    <lineage>
        <taxon>Eukaryota</taxon>
        <taxon>Fungi</taxon>
        <taxon>Dikarya</taxon>
        <taxon>Ascomycota</taxon>
        <taxon>Pezizomycotina</taxon>
        <taxon>Dothideomycetes</taxon>
        <taxon>Pleosporomycetidae</taxon>
        <taxon>Pleosporales</taxon>
        <taxon>Pleosporales incertae sedis</taxon>
        <taxon>Aaosphaeria</taxon>
    </lineage>
</organism>
<keyword evidence="1" id="KW-0812">Transmembrane</keyword>
<feature type="transmembrane region" description="Helical" evidence="1">
    <location>
        <begin position="27"/>
        <end position="43"/>
    </location>
</feature>
<evidence type="ECO:0000313" key="2">
    <source>
        <dbReference type="EMBL" id="KAF2012766.1"/>
    </source>
</evidence>
<dbReference type="InterPro" id="IPR008271">
    <property type="entry name" value="Ser/Thr_kinase_AS"/>
</dbReference>
<dbReference type="GeneID" id="54282675"/>
<dbReference type="AlphaFoldDB" id="A0A6A5XIS5"/>
<dbReference type="RefSeq" id="XP_033381105.1">
    <property type="nucleotide sequence ID" value="XM_033525278.1"/>
</dbReference>
<dbReference type="Gene3D" id="1.10.510.10">
    <property type="entry name" value="Transferase(Phosphotransferase) domain 1"/>
    <property type="match status" value="1"/>
</dbReference>
<name>A0A6A5XIS5_9PLEO</name>
<dbReference type="EMBL" id="ML978072">
    <property type="protein sequence ID" value="KAF2012766.1"/>
    <property type="molecule type" value="Genomic_DNA"/>
</dbReference>
<reference evidence="2" key="1">
    <citation type="journal article" date="2020" name="Stud. Mycol.">
        <title>101 Dothideomycetes genomes: a test case for predicting lifestyles and emergence of pathogens.</title>
        <authorList>
            <person name="Haridas S."/>
            <person name="Albert R."/>
            <person name="Binder M."/>
            <person name="Bloem J."/>
            <person name="Labutti K."/>
            <person name="Salamov A."/>
            <person name="Andreopoulos B."/>
            <person name="Baker S."/>
            <person name="Barry K."/>
            <person name="Bills G."/>
            <person name="Bluhm B."/>
            <person name="Cannon C."/>
            <person name="Castanera R."/>
            <person name="Culley D."/>
            <person name="Daum C."/>
            <person name="Ezra D."/>
            <person name="Gonzalez J."/>
            <person name="Henrissat B."/>
            <person name="Kuo A."/>
            <person name="Liang C."/>
            <person name="Lipzen A."/>
            <person name="Lutzoni F."/>
            <person name="Magnuson J."/>
            <person name="Mondo S."/>
            <person name="Nolan M."/>
            <person name="Ohm R."/>
            <person name="Pangilinan J."/>
            <person name="Park H.-J."/>
            <person name="Ramirez L."/>
            <person name="Alfaro M."/>
            <person name="Sun H."/>
            <person name="Tritt A."/>
            <person name="Yoshinaga Y."/>
            <person name="Zwiers L.-H."/>
            <person name="Turgeon B."/>
            <person name="Goodwin S."/>
            <person name="Spatafora J."/>
            <person name="Crous P."/>
            <person name="Grigoriev I."/>
        </authorList>
    </citation>
    <scope>NUCLEOTIDE SEQUENCE</scope>
    <source>
        <strain evidence="2">CBS 175.79</strain>
    </source>
</reference>
<dbReference type="SUPFAM" id="SSF56112">
    <property type="entry name" value="Protein kinase-like (PK-like)"/>
    <property type="match status" value="1"/>
</dbReference>
<keyword evidence="1" id="KW-1133">Transmembrane helix</keyword>
<dbReference type="OrthoDB" id="5337378at2759"/>
<dbReference type="GO" id="GO:0004672">
    <property type="term" value="F:protein kinase activity"/>
    <property type="evidence" value="ECO:0007669"/>
    <property type="project" value="InterPro"/>
</dbReference>
<gene>
    <name evidence="2" type="ORF">BU24DRAFT_395909</name>
</gene>
<keyword evidence="1" id="KW-0472">Membrane</keyword>
<evidence type="ECO:0000313" key="3">
    <source>
        <dbReference type="Proteomes" id="UP000799778"/>
    </source>
</evidence>
<protein>
    <recommendedName>
        <fullName evidence="4">Protein kinase domain-containing protein</fullName>
    </recommendedName>
</protein>